<accession>A0A537JB50</accession>
<evidence type="ECO:0000313" key="13">
    <source>
        <dbReference type="Proteomes" id="UP000320048"/>
    </source>
</evidence>
<organism evidence="12 13">
    <name type="scientific">Candidatus Segetimicrobium genomatis</name>
    <dbReference type="NCBI Taxonomy" id="2569760"/>
    <lineage>
        <taxon>Bacteria</taxon>
        <taxon>Bacillati</taxon>
        <taxon>Candidatus Sysuimicrobiota</taxon>
        <taxon>Candidatus Sysuimicrobiia</taxon>
        <taxon>Candidatus Sysuimicrobiales</taxon>
        <taxon>Candidatus Segetimicrobiaceae</taxon>
        <taxon>Candidatus Segetimicrobium</taxon>
    </lineage>
</organism>
<dbReference type="Gene3D" id="3.20.20.140">
    <property type="entry name" value="Metal-dependent hydrolases"/>
    <property type="match status" value="2"/>
</dbReference>
<dbReference type="InterPro" id="IPR016195">
    <property type="entry name" value="Pol/histidinol_Pase-like"/>
</dbReference>
<dbReference type="GO" id="GO:0003887">
    <property type="term" value="F:DNA-directed DNA polymerase activity"/>
    <property type="evidence" value="ECO:0007669"/>
    <property type="project" value="UniProtKB-KW"/>
</dbReference>
<dbReference type="InterPro" id="IPR004013">
    <property type="entry name" value="PHP_dom"/>
</dbReference>
<feature type="compositionally biased region" description="Basic and acidic residues" evidence="10">
    <location>
        <begin position="1034"/>
        <end position="1043"/>
    </location>
</feature>
<evidence type="ECO:0000256" key="9">
    <source>
        <dbReference type="ARBA" id="ARBA00049244"/>
    </source>
</evidence>
<dbReference type="GO" id="GO:0008408">
    <property type="term" value="F:3'-5' exonuclease activity"/>
    <property type="evidence" value="ECO:0007669"/>
    <property type="project" value="InterPro"/>
</dbReference>
<dbReference type="InterPro" id="IPR003141">
    <property type="entry name" value="Pol/His_phosphatase_N"/>
</dbReference>
<comment type="caution">
    <text evidence="12">The sequence shown here is derived from an EMBL/GenBank/DDBJ whole genome shotgun (WGS) entry which is preliminary data.</text>
</comment>
<evidence type="ECO:0000256" key="5">
    <source>
        <dbReference type="ARBA" id="ARBA00022679"/>
    </source>
</evidence>
<proteinExistence type="inferred from homology"/>
<dbReference type="PANTHER" id="PTHR32294">
    <property type="entry name" value="DNA POLYMERASE III SUBUNIT ALPHA"/>
    <property type="match status" value="1"/>
</dbReference>
<reference evidence="12 13" key="1">
    <citation type="journal article" date="2019" name="Nat. Microbiol.">
        <title>Mediterranean grassland soil C-N compound turnover is dependent on rainfall and depth, and is mediated by genomically divergent microorganisms.</title>
        <authorList>
            <person name="Diamond S."/>
            <person name="Andeer P.F."/>
            <person name="Li Z."/>
            <person name="Crits-Christoph A."/>
            <person name="Burstein D."/>
            <person name="Anantharaman K."/>
            <person name="Lane K.R."/>
            <person name="Thomas B.C."/>
            <person name="Pan C."/>
            <person name="Northen T.R."/>
            <person name="Banfield J.F."/>
        </authorList>
    </citation>
    <scope>NUCLEOTIDE SEQUENCE [LARGE SCALE GENOMIC DNA]</scope>
    <source>
        <strain evidence="12">NP_7</strain>
    </source>
</reference>
<dbReference type="NCBIfam" id="TIGR00594">
    <property type="entry name" value="polc"/>
    <property type="match status" value="1"/>
</dbReference>
<dbReference type="InterPro" id="IPR041931">
    <property type="entry name" value="DNA_pol3_alpha_thumb_dom"/>
</dbReference>
<dbReference type="EMBL" id="VBAO01000199">
    <property type="protein sequence ID" value="TMI80774.1"/>
    <property type="molecule type" value="Genomic_DNA"/>
</dbReference>
<dbReference type="InterPro" id="IPR029460">
    <property type="entry name" value="DNAPol_HHH"/>
</dbReference>
<dbReference type="InterPro" id="IPR040982">
    <property type="entry name" value="DNA_pol3_finger"/>
</dbReference>
<keyword evidence="8" id="KW-0239">DNA-directed DNA polymerase</keyword>
<dbReference type="InterPro" id="IPR012340">
    <property type="entry name" value="NA-bd_OB-fold"/>
</dbReference>
<protein>
    <recommendedName>
        <fullName evidence="4">DNA polymerase III subunit alpha</fullName>
        <ecNumber evidence="3">2.7.7.7</ecNumber>
    </recommendedName>
</protein>
<keyword evidence="7" id="KW-0235">DNA replication</keyword>
<dbReference type="Pfam" id="PF17657">
    <property type="entry name" value="DNA_pol3_finger"/>
    <property type="match status" value="1"/>
</dbReference>
<comment type="catalytic activity">
    <reaction evidence="9">
        <text>DNA(n) + a 2'-deoxyribonucleoside 5'-triphosphate = DNA(n+1) + diphosphate</text>
        <dbReference type="Rhea" id="RHEA:22508"/>
        <dbReference type="Rhea" id="RHEA-COMP:17339"/>
        <dbReference type="Rhea" id="RHEA-COMP:17340"/>
        <dbReference type="ChEBI" id="CHEBI:33019"/>
        <dbReference type="ChEBI" id="CHEBI:61560"/>
        <dbReference type="ChEBI" id="CHEBI:173112"/>
        <dbReference type="EC" id="2.7.7.7"/>
    </reaction>
</comment>
<evidence type="ECO:0000256" key="4">
    <source>
        <dbReference type="ARBA" id="ARBA00019114"/>
    </source>
</evidence>
<sequence>MPAEFVHCHLHTEYSLLDGESRIAPLMQRAASLGMPAVAVTDHGALYGAIEFYEQARVHGLTPIIGIEAYVAPRRMADKDPKLDAPAFHLVLLAENAEGYRNLLALTTASRDPLIDQVPLQRATKGDLVMTQYDMNSVAAIGLLKMDFLGLTNLTILDTAMHIIRETRDVAIDLALPIVATNDVHYVTRDEADAQDVLMCIQMGLELDQKDKPRMGETPEFYLKDAAEMAARFRDLPEALRNTVAIAERCRVEIETGGLKLPHFPVPEGETPDSYLRALCEAGLRRVYGEITQALRERLDYELGVIARMGYAAYFLIVQDFVNFARRRGILTTVRGSAAGSLVLYACGVTDVDPLAYRLPFDRFLNLERYTMPDIDVDFMDSRRDEVIAYVMDKYGADRVAQIITFGTMGARAAIRDVGRVMGLPYGDVDRIAKLIPGPTVTLREAIDAEPELRAAAEENAQVRRLLDLASRDPLIDQVPLQRATKGDLVMTQYDMNSVAAIGLLKMDFLGLTNLTILDTAMHIIRETRDVAIDLARIPLDDAPTYALLASGETTGIFQLEGRGIRRYLKDLRPDRIEDVMAMVALFRPGPMANIPAYIRRKHGEEPVTYLHPLLEPVLRDTYGVMVYQEDIMTVAQAIAGYTLAEADVLCYAIRKKIKDRLLAQREKFVAGARRHEVPARIVDQIFEQFEPFARYGFNRAHAACYGLIAYYTAYLKAHFPAEYMTAVMTSDAGNTEKVAQSVAECHRMGIRILPPDVNRSAASFTVEGEAIRFGLAAVRNVGTGAVDSMIAARTADGPFTGLADFCARVDTRQVNQRVVASLVKAGALDALGEPRAKMLQILDDTMEQAQRAQRVRAQGQTGLFDMGSEAPPPLDAAGEEFSREELLTMEKEMLGLYISDHPLHRWQPLLSQRVTAQLAHLPDLPDRREVVVGGLVSSVKRTITRSGSSMAFLTLEDLTGSVEVVVFPRVYEQQAYALKRDAVLLLRGKVDIQEQTAKLLCEEVLPLPPSPDAAAPNGERVRGASPPSARAANGERDSDDPARPPLRIRVSTREEVEQLERYLLEHPGDRQVCVHVVTDQGGEQIVPARVRLRDADGLHQDLEQIFGEGNVWEE</sequence>
<dbReference type="InterPro" id="IPR004805">
    <property type="entry name" value="DnaE2/DnaE/PolC"/>
</dbReference>
<keyword evidence="6 12" id="KW-0548">Nucleotidyltransferase</keyword>
<evidence type="ECO:0000256" key="1">
    <source>
        <dbReference type="ARBA" id="ARBA00004496"/>
    </source>
</evidence>
<evidence type="ECO:0000259" key="11">
    <source>
        <dbReference type="SMART" id="SM00481"/>
    </source>
</evidence>
<evidence type="ECO:0000256" key="2">
    <source>
        <dbReference type="ARBA" id="ARBA00009496"/>
    </source>
</evidence>
<evidence type="ECO:0000256" key="10">
    <source>
        <dbReference type="SAM" id="MobiDB-lite"/>
    </source>
</evidence>
<dbReference type="Pfam" id="PF07733">
    <property type="entry name" value="DNA_pol3_alpha"/>
    <property type="match status" value="1"/>
</dbReference>
<evidence type="ECO:0000256" key="6">
    <source>
        <dbReference type="ARBA" id="ARBA00022695"/>
    </source>
</evidence>
<gene>
    <name evidence="12" type="primary">dnaE</name>
    <name evidence="12" type="ORF">E6H04_08010</name>
</gene>
<dbReference type="CDD" id="cd04485">
    <property type="entry name" value="DnaE_OBF"/>
    <property type="match status" value="1"/>
</dbReference>
<dbReference type="InterPro" id="IPR004365">
    <property type="entry name" value="NA-bd_OB_tRNA"/>
</dbReference>
<dbReference type="Proteomes" id="UP000320048">
    <property type="component" value="Unassembled WGS sequence"/>
</dbReference>
<evidence type="ECO:0000256" key="7">
    <source>
        <dbReference type="ARBA" id="ARBA00022705"/>
    </source>
</evidence>
<dbReference type="SMART" id="SM00481">
    <property type="entry name" value="POLIIIAc"/>
    <property type="match status" value="1"/>
</dbReference>
<comment type="similarity">
    <text evidence="2">Belongs to the DNA polymerase type-C family. DnaE subfamily.</text>
</comment>
<dbReference type="GO" id="GO:0006260">
    <property type="term" value="P:DNA replication"/>
    <property type="evidence" value="ECO:0007669"/>
    <property type="project" value="UniProtKB-KW"/>
</dbReference>
<dbReference type="AlphaFoldDB" id="A0A537JB50"/>
<dbReference type="Gene3D" id="1.10.10.1600">
    <property type="entry name" value="Bacterial DNA polymerase III alpha subunit, thumb domain"/>
    <property type="match status" value="1"/>
</dbReference>
<dbReference type="InterPro" id="IPR011708">
    <property type="entry name" value="DNA_pol3_alpha_NTPase_dom"/>
</dbReference>
<dbReference type="GO" id="GO:0005737">
    <property type="term" value="C:cytoplasm"/>
    <property type="evidence" value="ECO:0007669"/>
    <property type="project" value="UniProtKB-SubCell"/>
</dbReference>
<evidence type="ECO:0000313" key="12">
    <source>
        <dbReference type="EMBL" id="TMI80774.1"/>
    </source>
</evidence>
<feature type="region of interest" description="Disordered" evidence="10">
    <location>
        <begin position="1007"/>
        <end position="1048"/>
    </location>
</feature>
<dbReference type="PANTHER" id="PTHR32294:SF0">
    <property type="entry name" value="DNA POLYMERASE III SUBUNIT ALPHA"/>
    <property type="match status" value="1"/>
</dbReference>
<comment type="subcellular location">
    <subcellularLocation>
        <location evidence="1">Cytoplasm</location>
    </subcellularLocation>
</comment>
<dbReference type="Pfam" id="PF14579">
    <property type="entry name" value="HHH_6"/>
    <property type="match status" value="1"/>
</dbReference>
<evidence type="ECO:0000256" key="3">
    <source>
        <dbReference type="ARBA" id="ARBA00012417"/>
    </source>
</evidence>
<dbReference type="NCBIfam" id="NF004226">
    <property type="entry name" value="PRK05673.1"/>
    <property type="match status" value="1"/>
</dbReference>
<keyword evidence="5 12" id="KW-0808">Transferase</keyword>
<dbReference type="Pfam" id="PF01336">
    <property type="entry name" value="tRNA_anti-codon"/>
    <property type="match status" value="1"/>
</dbReference>
<feature type="domain" description="Polymerase/histidinol phosphatase N-terminal" evidence="11">
    <location>
        <begin position="6"/>
        <end position="73"/>
    </location>
</feature>
<evidence type="ECO:0000256" key="8">
    <source>
        <dbReference type="ARBA" id="ARBA00022932"/>
    </source>
</evidence>
<dbReference type="SUPFAM" id="SSF89550">
    <property type="entry name" value="PHP domain-like"/>
    <property type="match status" value="1"/>
</dbReference>
<dbReference type="Gene3D" id="1.10.150.870">
    <property type="match status" value="1"/>
</dbReference>
<name>A0A537JB50_9BACT</name>
<dbReference type="EC" id="2.7.7.7" evidence="3"/>
<dbReference type="Gene3D" id="2.40.50.140">
    <property type="entry name" value="Nucleic acid-binding proteins"/>
    <property type="match status" value="1"/>
</dbReference>
<dbReference type="Pfam" id="PF02811">
    <property type="entry name" value="PHP"/>
    <property type="match status" value="1"/>
</dbReference>
<dbReference type="GO" id="GO:0003676">
    <property type="term" value="F:nucleic acid binding"/>
    <property type="evidence" value="ECO:0007669"/>
    <property type="project" value="InterPro"/>
</dbReference>